<name>A0A455LM43_9CAUD</name>
<evidence type="ECO:0000313" key="2">
    <source>
        <dbReference type="Proteomes" id="UP000292006"/>
    </source>
</evidence>
<dbReference type="InterPro" id="IPR017686">
    <property type="entry name" value="Phg/plasmid-like_prot"/>
</dbReference>
<dbReference type="Proteomes" id="UP000292006">
    <property type="component" value="Segment"/>
</dbReference>
<organism evidence="1 2">
    <name type="scientific">Mycobacterium phage CRB2</name>
    <dbReference type="NCBI Taxonomy" id="2483623"/>
    <lineage>
        <taxon>Viruses</taxon>
        <taxon>Duplodnaviria</taxon>
        <taxon>Heunggongvirae</taxon>
        <taxon>Uroviricota</taxon>
        <taxon>Caudoviricetes</taxon>
        <taxon>Bclasvirinae</taxon>
        <taxon>Quesadillavirus</taxon>
        <taxon>Quesadillavirus CRB2</taxon>
    </lineage>
</organism>
<dbReference type="Pfam" id="PF06067">
    <property type="entry name" value="DUF932"/>
    <property type="match status" value="1"/>
</dbReference>
<sequence length="346" mass="38109">MGHLIDNNGTQFAFADSRTDAWHQLGQQVGHAMEPEEALREAHMLGWNVRKEPLHAAMPDGSLMEVPEKFVVIRDNPWSGKPEPLGVVGRFFSPTQNEASTKLLYDITDQSGAHIQTIGALRGGRETFVTMLMPTHVEFTGAGGFTDKTEMYLAVLNNHDGQGKLRAMISPVRIVCANTQRLAEQQAVSTVGLRHTGEMDVKMQEVRRLLGITFSYIDTYATEMEALVKAERDEAWVRAVLNDVFDVSKAESDRAKVSRTATVSKVMELMRVSPSIKPFEGTAYAAYNAVTEYADHFMPVLGKSGQDTKRAMRSILSPEVATLKGRTAVALKEALPMTASQLLGVN</sequence>
<accession>A0A455LM43</accession>
<gene>
    <name evidence="1" type="ORF">CRB2_89</name>
</gene>
<dbReference type="NCBIfam" id="TIGR03299">
    <property type="entry name" value="LGT_TIGR03299"/>
    <property type="match status" value="1"/>
</dbReference>
<protein>
    <recommendedName>
        <fullName evidence="3">DUF945 domain-containing protein</fullName>
    </recommendedName>
</protein>
<dbReference type="EMBL" id="MK059749">
    <property type="protein sequence ID" value="AYP70075.1"/>
    <property type="molecule type" value="Genomic_DNA"/>
</dbReference>
<reference evidence="1 2" key="1">
    <citation type="journal article" date="2019" name="PLoS ONE">
        <title>Mycobacteriophage CRB2 defines a new subcluster in mycobacteriophage classification.</title>
        <authorList>
            <person name="Suarez C.A."/>
            <person name="Franceschelli J.J."/>
            <person name="Morbidoni H.R."/>
        </authorList>
    </citation>
    <scope>NUCLEOTIDE SEQUENCE [LARGE SCALE GENOMIC DNA]</scope>
</reference>
<dbReference type="InterPro" id="IPR026325">
    <property type="entry name" value="DUF932"/>
</dbReference>
<evidence type="ECO:0008006" key="3">
    <source>
        <dbReference type="Google" id="ProtNLM"/>
    </source>
</evidence>
<proteinExistence type="predicted"/>
<evidence type="ECO:0000313" key="1">
    <source>
        <dbReference type="EMBL" id="AYP70075.1"/>
    </source>
</evidence>
<keyword evidence="2" id="KW-1185">Reference proteome</keyword>